<dbReference type="GO" id="GO:0003755">
    <property type="term" value="F:peptidyl-prolyl cis-trans isomerase activity"/>
    <property type="evidence" value="ECO:0007669"/>
    <property type="project" value="UniProtKB-EC"/>
</dbReference>
<comment type="function">
    <text evidence="4">PPIases accelerate the folding of proteins. It catalyzes the cis-trans isomerization of proline imidic peptide bonds in oligopeptides.</text>
</comment>
<sequence>MTALYALLGTLLFSTVDSGSSEGSLYQPKSQIYKGADVSNFNKLCHGNSKSDADEKFQKVFFDISVGDEPIGKIVMVLCNKAVPKTSKNFYELATGKNGFGFKNSKFHRVIQYFMMQGGDFTIGDGTGGKSIYGGTFADENFKLTHIGSGVLSMANAGRNTNGSQFFITFTKTPWLDGKHTVFGYVSEGMDVVDKIEQLPTDSSDKPLKDAIITNCGEYPPKQ</sequence>
<comment type="similarity">
    <text evidence="1 4">Belongs to the cyclophilin-type PPIase family.</text>
</comment>
<keyword evidence="3 4" id="KW-0413">Isomerase</keyword>
<dbReference type="Gene3D" id="2.40.100.10">
    <property type="entry name" value="Cyclophilin-like"/>
    <property type="match status" value="1"/>
</dbReference>
<feature type="domain" description="PPIase cyclophilin-type" evidence="5">
    <location>
        <begin position="61"/>
        <end position="218"/>
    </location>
</feature>
<dbReference type="SUPFAM" id="SSF50891">
    <property type="entry name" value="Cyclophilin-like"/>
    <property type="match status" value="1"/>
</dbReference>
<comment type="catalytic activity">
    <reaction evidence="4">
        <text>[protein]-peptidylproline (omega=180) = [protein]-peptidylproline (omega=0)</text>
        <dbReference type="Rhea" id="RHEA:16237"/>
        <dbReference type="Rhea" id="RHEA-COMP:10747"/>
        <dbReference type="Rhea" id="RHEA-COMP:10748"/>
        <dbReference type="ChEBI" id="CHEBI:83833"/>
        <dbReference type="ChEBI" id="CHEBI:83834"/>
        <dbReference type="EC" id="5.2.1.8"/>
    </reaction>
</comment>
<dbReference type="Proteomes" id="UP001209854">
    <property type="component" value="Unassembled WGS sequence"/>
</dbReference>
<evidence type="ECO:0000313" key="7">
    <source>
        <dbReference type="Proteomes" id="UP001209854"/>
    </source>
</evidence>
<dbReference type="PROSITE" id="PS50072">
    <property type="entry name" value="CSA_PPIASE_2"/>
    <property type="match status" value="1"/>
</dbReference>
<accession>A0ABT3MQ88</accession>
<reference evidence="6 7" key="1">
    <citation type="submission" date="2022-10" db="EMBL/GenBank/DDBJ databases">
        <title>High-quality genome sequences of two octocoral-associated bacteria, Endozoicomonas euniceicola EF212 and Endozoicomonas gorgoniicola PS125.</title>
        <authorList>
            <person name="Chiou Y.-J."/>
            <person name="Chen Y.-H."/>
        </authorList>
    </citation>
    <scope>NUCLEOTIDE SEQUENCE [LARGE SCALE GENOMIC DNA]</scope>
    <source>
        <strain evidence="6 7">PS125</strain>
    </source>
</reference>
<dbReference type="PROSITE" id="PS00170">
    <property type="entry name" value="CSA_PPIASE_1"/>
    <property type="match status" value="1"/>
</dbReference>
<evidence type="ECO:0000259" key="5">
    <source>
        <dbReference type="PROSITE" id="PS50072"/>
    </source>
</evidence>
<dbReference type="InterPro" id="IPR002130">
    <property type="entry name" value="Cyclophilin-type_PPIase_dom"/>
</dbReference>
<evidence type="ECO:0000256" key="1">
    <source>
        <dbReference type="ARBA" id="ARBA00007365"/>
    </source>
</evidence>
<dbReference type="PANTHER" id="PTHR11071:SF561">
    <property type="entry name" value="PEPTIDYL-PROLYL CIS-TRANS ISOMERASE D-RELATED"/>
    <property type="match status" value="1"/>
</dbReference>
<dbReference type="RefSeq" id="WP_262566271.1">
    <property type="nucleotide sequence ID" value="NZ_JAPFCC010000001.1"/>
</dbReference>
<keyword evidence="2 4" id="KW-0697">Rotamase</keyword>
<protein>
    <recommendedName>
        <fullName evidence="4">Peptidyl-prolyl cis-trans isomerase</fullName>
        <shortName evidence="4">PPIase</shortName>
        <ecNumber evidence="4">5.2.1.8</ecNumber>
    </recommendedName>
</protein>
<dbReference type="EMBL" id="JAPFCC010000001">
    <property type="protein sequence ID" value="MCW7551204.1"/>
    <property type="molecule type" value="Genomic_DNA"/>
</dbReference>
<evidence type="ECO:0000256" key="2">
    <source>
        <dbReference type="ARBA" id="ARBA00023110"/>
    </source>
</evidence>
<dbReference type="PANTHER" id="PTHR11071">
    <property type="entry name" value="PEPTIDYL-PROLYL CIS-TRANS ISOMERASE"/>
    <property type="match status" value="1"/>
</dbReference>
<organism evidence="6 7">
    <name type="scientific">Endozoicomonas gorgoniicola</name>
    <dbReference type="NCBI Taxonomy" id="1234144"/>
    <lineage>
        <taxon>Bacteria</taxon>
        <taxon>Pseudomonadati</taxon>
        <taxon>Pseudomonadota</taxon>
        <taxon>Gammaproteobacteria</taxon>
        <taxon>Oceanospirillales</taxon>
        <taxon>Endozoicomonadaceae</taxon>
        <taxon>Endozoicomonas</taxon>
    </lineage>
</organism>
<dbReference type="PRINTS" id="PR00153">
    <property type="entry name" value="CSAPPISMRASE"/>
</dbReference>
<evidence type="ECO:0000256" key="4">
    <source>
        <dbReference type="RuleBase" id="RU363019"/>
    </source>
</evidence>
<dbReference type="EC" id="5.2.1.8" evidence="4"/>
<keyword evidence="7" id="KW-1185">Reference proteome</keyword>
<dbReference type="Pfam" id="PF00160">
    <property type="entry name" value="Pro_isomerase"/>
    <property type="match status" value="1"/>
</dbReference>
<name>A0ABT3MQ88_9GAMM</name>
<dbReference type="InterPro" id="IPR020892">
    <property type="entry name" value="Cyclophilin-type_PPIase_CS"/>
</dbReference>
<gene>
    <name evidence="6" type="ORF">NX722_00730</name>
</gene>
<comment type="caution">
    <text evidence="6">The sequence shown here is derived from an EMBL/GenBank/DDBJ whole genome shotgun (WGS) entry which is preliminary data.</text>
</comment>
<evidence type="ECO:0000256" key="3">
    <source>
        <dbReference type="ARBA" id="ARBA00023235"/>
    </source>
</evidence>
<evidence type="ECO:0000313" key="6">
    <source>
        <dbReference type="EMBL" id="MCW7551204.1"/>
    </source>
</evidence>
<proteinExistence type="inferred from homology"/>
<dbReference type="InterPro" id="IPR029000">
    <property type="entry name" value="Cyclophilin-like_dom_sf"/>
</dbReference>